<keyword evidence="2 10" id="KW-0479">Metal-binding</keyword>
<dbReference type="InterPro" id="IPR036236">
    <property type="entry name" value="Znf_C2H2_sf"/>
</dbReference>
<keyword evidence="4 9" id="KW-0863">Zinc-finger</keyword>
<feature type="compositionally biased region" description="Acidic residues" evidence="11">
    <location>
        <begin position="137"/>
        <end position="161"/>
    </location>
</feature>
<dbReference type="GeneID" id="109424688"/>
<feature type="binding site" evidence="10">
    <location>
        <position position="8"/>
    </location>
    <ligand>
        <name>Zn(2+)</name>
        <dbReference type="ChEBI" id="CHEBI:29105"/>
    </ligand>
</feature>
<evidence type="ECO:0000256" key="3">
    <source>
        <dbReference type="ARBA" id="ARBA00022737"/>
    </source>
</evidence>
<keyword evidence="3" id="KW-0677">Repeat</keyword>
<feature type="domain" description="C2H2-type" evidence="12">
    <location>
        <begin position="356"/>
        <end position="383"/>
    </location>
</feature>
<dbReference type="InterPro" id="IPR013087">
    <property type="entry name" value="Znf_C2H2_type"/>
</dbReference>
<accession>A0ABM1YRU9</accession>
<evidence type="ECO:0000256" key="5">
    <source>
        <dbReference type="ARBA" id="ARBA00022833"/>
    </source>
</evidence>
<keyword evidence="6" id="KW-0238">DNA-binding</keyword>
<dbReference type="SUPFAM" id="SSF57667">
    <property type="entry name" value="beta-beta-alpha zinc fingers"/>
    <property type="match status" value="3"/>
</dbReference>
<feature type="binding site" evidence="10">
    <location>
        <position position="62"/>
    </location>
    <ligand>
        <name>Zn(2+)</name>
        <dbReference type="ChEBI" id="CHEBI:29105"/>
    </ligand>
</feature>
<feature type="domain" description="C2H2-type" evidence="12">
    <location>
        <begin position="244"/>
        <end position="271"/>
    </location>
</feature>
<dbReference type="RefSeq" id="XP_019555400.3">
    <property type="nucleotide sequence ID" value="XM_019699855.3"/>
</dbReference>
<keyword evidence="15" id="KW-1185">Reference proteome</keyword>
<keyword evidence="7" id="KW-0539">Nucleus</keyword>
<dbReference type="PROSITE" id="PS50157">
    <property type="entry name" value="ZINC_FINGER_C2H2_2"/>
    <property type="match status" value="5"/>
</dbReference>
<dbReference type="Gene3D" id="3.30.160.60">
    <property type="entry name" value="Classic Zinc Finger"/>
    <property type="match status" value="5"/>
</dbReference>
<evidence type="ECO:0000256" key="11">
    <source>
        <dbReference type="SAM" id="MobiDB-lite"/>
    </source>
</evidence>
<evidence type="ECO:0000256" key="7">
    <source>
        <dbReference type="ARBA" id="ARBA00023242"/>
    </source>
</evidence>
<evidence type="ECO:0000256" key="2">
    <source>
        <dbReference type="ARBA" id="ARBA00022723"/>
    </source>
</evidence>
<evidence type="ECO:0000256" key="1">
    <source>
        <dbReference type="ARBA" id="ARBA00004123"/>
    </source>
</evidence>
<dbReference type="PANTHER" id="PTHR24388:SF54">
    <property type="entry name" value="PROTEIN ESCARGOT"/>
    <property type="match status" value="1"/>
</dbReference>
<evidence type="ECO:0000313" key="14">
    <source>
        <dbReference type="EnsemblMetazoa" id="AALFPA23_011602.P16466"/>
    </source>
</evidence>
<dbReference type="EnsemblMetazoa" id="AALFPA23_011602.R16466">
    <property type="protein sequence ID" value="AALFPA23_011602.P16466"/>
    <property type="gene ID" value="AALFPA23_011602"/>
</dbReference>
<dbReference type="PROSITE" id="PS51915">
    <property type="entry name" value="ZAD"/>
    <property type="match status" value="1"/>
</dbReference>
<evidence type="ECO:0000256" key="8">
    <source>
        <dbReference type="ARBA" id="ARBA00037948"/>
    </source>
</evidence>
<sequence length="409" mass="46954">MERLCRLCLGTGSDLGLGPISEDNEVVNTSSEQNLVQLILRYLSIQIIKAENPISSFICTNCKSLIENWHRFHTSCLENDEIYHQRVQALYQANKSNELVLSVELKEERLDTATTGDENPPTDEHLDPDYDPKEATSDEDDDDACDDAAVDDRDNDSDFDVGSEYSTYEYEVLESESDARTKSKKKKMDSKTTTLTSRRGRPRLKTADDATSKVAKRAEVCTICGKFIKNLTEHMRIHNNERRHQCPYCAKSFVSASNYSSHVNIHTRAKMYKCDLCDKQYALLNSMKQHRITHFKDRIYLCPVCGKAYYQPTGLARHKRTHFEQPTIKCSECDKMFLTNGDLRKHFKKHLPEKPFSCEICSRAFNRKDNLKTHMKTHREKASKSVVGDKLLVQEAVPHVEIKLEISKV</sequence>
<feature type="region of interest" description="Disordered" evidence="11">
    <location>
        <begin position="111"/>
        <end position="210"/>
    </location>
</feature>
<dbReference type="Pfam" id="PF07776">
    <property type="entry name" value="zf-AD"/>
    <property type="match status" value="1"/>
</dbReference>
<evidence type="ECO:0000256" key="6">
    <source>
        <dbReference type="ARBA" id="ARBA00023125"/>
    </source>
</evidence>
<feature type="compositionally biased region" description="Basic and acidic residues" evidence="11">
    <location>
        <begin position="122"/>
        <end position="136"/>
    </location>
</feature>
<keyword evidence="5 10" id="KW-0862">Zinc</keyword>
<comment type="similarity">
    <text evidence="8">Belongs to the snail C2H2-type zinc-finger protein family.</text>
</comment>
<comment type="subcellular location">
    <subcellularLocation>
        <location evidence="1">Nucleus</location>
    </subcellularLocation>
</comment>
<feature type="domain" description="ZAD" evidence="13">
    <location>
        <begin position="3"/>
        <end position="86"/>
    </location>
</feature>
<evidence type="ECO:0000259" key="12">
    <source>
        <dbReference type="PROSITE" id="PS50157"/>
    </source>
</evidence>
<protein>
    <recommendedName>
        <fullName evidence="16">C2h2-type zn-finger protein</fullName>
    </recommendedName>
</protein>
<reference evidence="15" key="1">
    <citation type="journal article" date="2015" name="Proc. Natl. Acad. Sci. U.S.A.">
        <title>Genome sequence of the Asian Tiger mosquito, Aedes albopictus, reveals insights into its biology, genetics, and evolution.</title>
        <authorList>
            <person name="Chen X.G."/>
            <person name="Jiang X."/>
            <person name="Gu J."/>
            <person name="Xu M."/>
            <person name="Wu Y."/>
            <person name="Deng Y."/>
            <person name="Zhang C."/>
            <person name="Bonizzoni M."/>
            <person name="Dermauw W."/>
            <person name="Vontas J."/>
            <person name="Armbruster P."/>
            <person name="Huang X."/>
            <person name="Yang Y."/>
            <person name="Zhang H."/>
            <person name="He W."/>
            <person name="Peng H."/>
            <person name="Liu Y."/>
            <person name="Wu K."/>
            <person name="Chen J."/>
            <person name="Lirakis M."/>
            <person name="Topalis P."/>
            <person name="Van Leeuwen T."/>
            <person name="Hall A.B."/>
            <person name="Jiang X."/>
            <person name="Thorpe C."/>
            <person name="Mueller R.L."/>
            <person name="Sun C."/>
            <person name="Waterhouse R.M."/>
            <person name="Yan G."/>
            <person name="Tu Z.J."/>
            <person name="Fang X."/>
            <person name="James A.A."/>
        </authorList>
    </citation>
    <scope>NUCLEOTIDE SEQUENCE [LARGE SCALE GENOMIC DNA]</scope>
    <source>
        <strain evidence="15">Foshan</strain>
    </source>
</reference>
<feature type="domain" description="C2H2-type" evidence="12">
    <location>
        <begin position="300"/>
        <end position="327"/>
    </location>
</feature>
<dbReference type="Pfam" id="PF00096">
    <property type="entry name" value="zf-C2H2"/>
    <property type="match status" value="4"/>
</dbReference>
<evidence type="ECO:0000313" key="15">
    <source>
        <dbReference type="Proteomes" id="UP000069940"/>
    </source>
</evidence>
<evidence type="ECO:0008006" key="16">
    <source>
        <dbReference type="Google" id="ProtNLM"/>
    </source>
</evidence>
<evidence type="ECO:0000256" key="4">
    <source>
        <dbReference type="ARBA" id="ARBA00022771"/>
    </source>
</evidence>
<feature type="domain" description="C2H2-type" evidence="12">
    <location>
        <begin position="272"/>
        <end position="299"/>
    </location>
</feature>
<dbReference type="InterPro" id="IPR050527">
    <property type="entry name" value="Snail/Krueppel_Znf"/>
</dbReference>
<dbReference type="PROSITE" id="PS00028">
    <property type="entry name" value="ZINC_FINGER_C2H2_1"/>
    <property type="match status" value="5"/>
</dbReference>
<evidence type="ECO:0000259" key="13">
    <source>
        <dbReference type="PROSITE" id="PS51915"/>
    </source>
</evidence>
<name>A0ABM1YRU9_AEDAL</name>
<dbReference type="Proteomes" id="UP000069940">
    <property type="component" value="Unassembled WGS sequence"/>
</dbReference>
<dbReference type="PANTHER" id="PTHR24388">
    <property type="entry name" value="ZINC FINGER PROTEIN"/>
    <property type="match status" value="1"/>
</dbReference>
<dbReference type="SMART" id="SM00355">
    <property type="entry name" value="ZnF_C2H2"/>
    <property type="match status" value="6"/>
</dbReference>
<reference evidence="14" key="2">
    <citation type="submission" date="2025-05" db="UniProtKB">
        <authorList>
            <consortium name="EnsemblMetazoa"/>
        </authorList>
    </citation>
    <scope>IDENTIFICATION</scope>
    <source>
        <strain evidence="14">Foshan</strain>
    </source>
</reference>
<proteinExistence type="inferred from homology"/>
<evidence type="ECO:0000256" key="10">
    <source>
        <dbReference type="PROSITE-ProRule" id="PRU01263"/>
    </source>
</evidence>
<dbReference type="Gene3D" id="3.40.1800.20">
    <property type="match status" value="1"/>
</dbReference>
<feature type="binding site" evidence="10">
    <location>
        <position position="5"/>
    </location>
    <ligand>
        <name>Zn(2+)</name>
        <dbReference type="ChEBI" id="CHEBI:29105"/>
    </ligand>
</feature>
<dbReference type="SUPFAM" id="SSF57716">
    <property type="entry name" value="Glucocorticoid receptor-like (DNA-binding domain)"/>
    <property type="match status" value="1"/>
</dbReference>
<organism evidence="14 15">
    <name type="scientific">Aedes albopictus</name>
    <name type="common">Asian tiger mosquito</name>
    <name type="synonym">Stegomyia albopicta</name>
    <dbReference type="NCBI Taxonomy" id="7160"/>
    <lineage>
        <taxon>Eukaryota</taxon>
        <taxon>Metazoa</taxon>
        <taxon>Ecdysozoa</taxon>
        <taxon>Arthropoda</taxon>
        <taxon>Hexapoda</taxon>
        <taxon>Insecta</taxon>
        <taxon>Pterygota</taxon>
        <taxon>Neoptera</taxon>
        <taxon>Endopterygota</taxon>
        <taxon>Diptera</taxon>
        <taxon>Nematocera</taxon>
        <taxon>Culicoidea</taxon>
        <taxon>Culicidae</taxon>
        <taxon>Culicinae</taxon>
        <taxon>Aedini</taxon>
        <taxon>Aedes</taxon>
        <taxon>Stegomyia</taxon>
    </lineage>
</organism>
<dbReference type="Pfam" id="PF13912">
    <property type="entry name" value="zf-C2H2_6"/>
    <property type="match status" value="1"/>
</dbReference>
<dbReference type="SMART" id="SM00868">
    <property type="entry name" value="zf-AD"/>
    <property type="match status" value="1"/>
</dbReference>
<feature type="binding site" evidence="10">
    <location>
        <position position="59"/>
    </location>
    <ligand>
        <name>Zn(2+)</name>
        <dbReference type="ChEBI" id="CHEBI:29105"/>
    </ligand>
</feature>
<evidence type="ECO:0000256" key="9">
    <source>
        <dbReference type="PROSITE-ProRule" id="PRU00042"/>
    </source>
</evidence>
<feature type="domain" description="C2H2-type" evidence="12">
    <location>
        <begin position="328"/>
        <end position="355"/>
    </location>
</feature>
<dbReference type="InterPro" id="IPR012934">
    <property type="entry name" value="Znf_AD"/>
</dbReference>